<dbReference type="GO" id="GO:0016787">
    <property type="term" value="F:hydrolase activity"/>
    <property type="evidence" value="ECO:0007669"/>
    <property type="project" value="UniProtKB-KW"/>
</dbReference>
<gene>
    <name evidence="5" type="ORF">GCM10007036_27070</name>
</gene>
<dbReference type="SUPFAM" id="SSF55811">
    <property type="entry name" value="Nudix"/>
    <property type="match status" value="1"/>
</dbReference>
<sequence length="160" mass="16599">MAASTSDSGGAEVPQADPRLYPSRPFLAASVAVFRAGKVLLATRTKPPAATLFSLPGGLVEPGETLEQAALRELMEEVGVVAEVVGFVRHTEVIERDPDNRVVRHFVIATFAARWVSGEPAPSPEAGEVLFAEPGAIGGMAATRGLARIVAEAAAVLEAA</sequence>
<keyword evidence="6" id="KW-1185">Reference proteome</keyword>
<evidence type="ECO:0000313" key="6">
    <source>
        <dbReference type="Proteomes" id="UP000603912"/>
    </source>
</evidence>
<accession>A0A917MK74</accession>
<dbReference type="PROSITE" id="PS51462">
    <property type="entry name" value="NUDIX"/>
    <property type="match status" value="1"/>
</dbReference>
<reference evidence="5" key="2">
    <citation type="submission" date="2020-09" db="EMBL/GenBank/DDBJ databases">
        <authorList>
            <person name="Sun Q."/>
            <person name="Zhou Y."/>
        </authorList>
    </citation>
    <scope>NUCLEOTIDE SEQUENCE</scope>
    <source>
        <strain evidence="5">CGMCC 1.12214</strain>
    </source>
</reference>
<comment type="cofactor">
    <cofactor evidence="1">
        <name>Mg(2+)</name>
        <dbReference type="ChEBI" id="CHEBI:18420"/>
    </cofactor>
</comment>
<reference evidence="5" key="1">
    <citation type="journal article" date="2014" name="Int. J. Syst. Evol. Microbiol.">
        <title>Complete genome sequence of Corynebacterium casei LMG S-19264T (=DSM 44701T), isolated from a smear-ripened cheese.</title>
        <authorList>
            <consortium name="US DOE Joint Genome Institute (JGI-PGF)"/>
            <person name="Walter F."/>
            <person name="Albersmeier A."/>
            <person name="Kalinowski J."/>
            <person name="Ruckert C."/>
        </authorList>
    </citation>
    <scope>NUCLEOTIDE SEQUENCE</scope>
    <source>
        <strain evidence="5">CGMCC 1.12214</strain>
    </source>
</reference>
<evidence type="ECO:0000256" key="3">
    <source>
        <dbReference type="RuleBase" id="RU003476"/>
    </source>
</evidence>
<dbReference type="PANTHER" id="PTHR43736:SF1">
    <property type="entry name" value="DIHYDRONEOPTERIN TRIPHOSPHATE DIPHOSPHATASE"/>
    <property type="match status" value="1"/>
</dbReference>
<keyword evidence="2 3" id="KW-0378">Hydrolase</keyword>
<comment type="similarity">
    <text evidence="3">Belongs to the Nudix hydrolase family.</text>
</comment>
<proteinExistence type="inferred from homology"/>
<name>A0A917MK74_9HYPH</name>
<evidence type="ECO:0000259" key="4">
    <source>
        <dbReference type="PROSITE" id="PS51462"/>
    </source>
</evidence>
<dbReference type="Gene3D" id="3.90.79.10">
    <property type="entry name" value="Nucleoside Triphosphate Pyrophosphohydrolase"/>
    <property type="match status" value="1"/>
</dbReference>
<dbReference type="CDD" id="cd04673">
    <property type="entry name" value="NUDIX_ADPRase"/>
    <property type="match status" value="1"/>
</dbReference>
<dbReference type="PANTHER" id="PTHR43736">
    <property type="entry name" value="ADP-RIBOSE PYROPHOSPHATASE"/>
    <property type="match status" value="1"/>
</dbReference>
<dbReference type="PRINTS" id="PR00502">
    <property type="entry name" value="NUDIXFAMILY"/>
</dbReference>
<dbReference type="InterPro" id="IPR020084">
    <property type="entry name" value="NUDIX_hydrolase_CS"/>
</dbReference>
<dbReference type="EMBL" id="BMES01000002">
    <property type="protein sequence ID" value="GGH22223.1"/>
    <property type="molecule type" value="Genomic_DNA"/>
</dbReference>
<comment type="caution">
    <text evidence="5">The sequence shown here is derived from an EMBL/GenBank/DDBJ whole genome shotgun (WGS) entry which is preliminary data.</text>
</comment>
<dbReference type="InterPro" id="IPR000086">
    <property type="entry name" value="NUDIX_hydrolase_dom"/>
</dbReference>
<dbReference type="InterPro" id="IPR020476">
    <property type="entry name" value="Nudix_hydrolase"/>
</dbReference>
<evidence type="ECO:0000313" key="5">
    <source>
        <dbReference type="EMBL" id="GGH22223.1"/>
    </source>
</evidence>
<protein>
    <recommendedName>
        <fullName evidence="4">Nudix hydrolase domain-containing protein</fullName>
    </recommendedName>
</protein>
<feature type="domain" description="Nudix hydrolase" evidence="4">
    <location>
        <begin position="24"/>
        <end position="160"/>
    </location>
</feature>
<evidence type="ECO:0000256" key="2">
    <source>
        <dbReference type="ARBA" id="ARBA00022801"/>
    </source>
</evidence>
<dbReference type="RefSeq" id="WP_188518283.1">
    <property type="nucleotide sequence ID" value="NZ_BMES01000002.1"/>
</dbReference>
<dbReference type="AlphaFoldDB" id="A0A917MK74"/>
<dbReference type="PROSITE" id="PS00893">
    <property type="entry name" value="NUDIX_BOX"/>
    <property type="match status" value="1"/>
</dbReference>
<organism evidence="5 6">
    <name type="scientific">Alsobacter metallidurans</name>
    <dbReference type="NCBI Taxonomy" id="340221"/>
    <lineage>
        <taxon>Bacteria</taxon>
        <taxon>Pseudomonadati</taxon>
        <taxon>Pseudomonadota</taxon>
        <taxon>Alphaproteobacteria</taxon>
        <taxon>Hyphomicrobiales</taxon>
        <taxon>Alsobacteraceae</taxon>
        <taxon>Alsobacter</taxon>
    </lineage>
</organism>
<dbReference type="Pfam" id="PF00293">
    <property type="entry name" value="NUDIX"/>
    <property type="match status" value="1"/>
</dbReference>
<dbReference type="Proteomes" id="UP000603912">
    <property type="component" value="Unassembled WGS sequence"/>
</dbReference>
<dbReference type="InterPro" id="IPR015797">
    <property type="entry name" value="NUDIX_hydrolase-like_dom_sf"/>
</dbReference>
<evidence type="ECO:0000256" key="1">
    <source>
        <dbReference type="ARBA" id="ARBA00001946"/>
    </source>
</evidence>